<dbReference type="GO" id="GO:0034707">
    <property type="term" value="C:chloride channel complex"/>
    <property type="evidence" value="ECO:0007669"/>
    <property type="project" value="UniProtKB-KW"/>
</dbReference>
<evidence type="ECO:0000256" key="8">
    <source>
        <dbReference type="ARBA" id="ARBA00023214"/>
    </source>
</evidence>
<feature type="transmembrane region" description="Helical" evidence="10">
    <location>
        <begin position="64"/>
        <end position="81"/>
    </location>
</feature>
<dbReference type="PATRIC" id="fig|1035190.4.peg.554"/>
<keyword evidence="5" id="KW-0406">Ion transport</keyword>
<dbReference type="PANTHER" id="PTHR43427:SF6">
    <property type="entry name" value="CHLORIDE CHANNEL PROTEIN CLC-E"/>
    <property type="match status" value="1"/>
</dbReference>
<dbReference type="SUPFAM" id="SSF81340">
    <property type="entry name" value="Clc chloride channel"/>
    <property type="match status" value="1"/>
</dbReference>
<name>F9Q1T7_STROR</name>
<dbReference type="Pfam" id="PF00654">
    <property type="entry name" value="Voltage_CLC"/>
    <property type="match status" value="1"/>
</dbReference>
<comment type="subcellular location">
    <subcellularLocation>
        <location evidence="1">Membrane</location>
        <topology evidence="1">Multi-pass membrane protein</topology>
    </subcellularLocation>
</comment>
<keyword evidence="7" id="KW-0869">Chloride channel</keyword>
<dbReference type="InterPro" id="IPR001807">
    <property type="entry name" value="ClC"/>
</dbReference>
<evidence type="ECO:0000313" key="12">
    <source>
        <dbReference type="Proteomes" id="UP000005621"/>
    </source>
</evidence>
<reference evidence="11 12" key="1">
    <citation type="submission" date="2011-07" db="EMBL/GenBank/DDBJ databases">
        <authorList>
            <person name="Harkins D.M."/>
            <person name="Madupu R."/>
            <person name="Durkin A.S."/>
            <person name="Torralba M."/>
            <person name="Methe B."/>
            <person name="Sutton G.G."/>
            <person name="Nelson K.E."/>
        </authorList>
    </citation>
    <scope>NUCLEOTIDE SEQUENCE [LARGE SCALE GENOMIC DNA]</scope>
    <source>
        <strain evidence="11 12">SK313</strain>
    </source>
</reference>
<dbReference type="PROSITE" id="PS51257">
    <property type="entry name" value="PROKAR_LIPOPROTEIN"/>
    <property type="match status" value="1"/>
</dbReference>
<keyword evidence="6 10" id="KW-0472">Membrane</keyword>
<gene>
    <name evidence="11" type="ORF">HMPREF9950_1009</name>
</gene>
<evidence type="ECO:0000256" key="7">
    <source>
        <dbReference type="ARBA" id="ARBA00023173"/>
    </source>
</evidence>
<evidence type="ECO:0000256" key="3">
    <source>
        <dbReference type="ARBA" id="ARBA00022692"/>
    </source>
</evidence>
<dbReference type="GO" id="GO:0005254">
    <property type="term" value="F:chloride channel activity"/>
    <property type="evidence" value="ECO:0007669"/>
    <property type="project" value="UniProtKB-KW"/>
</dbReference>
<feature type="transmembrane region" description="Helical" evidence="10">
    <location>
        <begin position="227"/>
        <end position="247"/>
    </location>
</feature>
<evidence type="ECO:0000256" key="4">
    <source>
        <dbReference type="ARBA" id="ARBA00022989"/>
    </source>
</evidence>
<feature type="transmembrane region" description="Helical" evidence="10">
    <location>
        <begin position="12"/>
        <end position="36"/>
    </location>
</feature>
<feature type="transmembrane region" description="Helical" evidence="10">
    <location>
        <begin position="329"/>
        <end position="351"/>
    </location>
</feature>
<dbReference type="Proteomes" id="UP000005621">
    <property type="component" value="Unassembled WGS sequence"/>
</dbReference>
<keyword evidence="4 10" id="KW-1133">Transmembrane helix</keyword>
<dbReference type="EMBL" id="AFUU01000003">
    <property type="protein sequence ID" value="EGV02138.1"/>
    <property type="molecule type" value="Genomic_DNA"/>
</dbReference>
<dbReference type="AlphaFoldDB" id="F9Q1T7"/>
<keyword evidence="9" id="KW-0407">Ion channel</keyword>
<proteinExistence type="predicted"/>
<accession>F9Q1T7</accession>
<organism evidence="11 12">
    <name type="scientific">Streptococcus oralis SK313</name>
    <dbReference type="NCBI Taxonomy" id="1035190"/>
    <lineage>
        <taxon>Bacteria</taxon>
        <taxon>Bacillati</taxon>
        <taxon>Bacillota</taxon>
        <taxon>Bacilli</taxon>
        <taxon>Lactobacillales</taxon>
        <taxon>Streptococcaceae</taxon>
        <taxon>Streptococcus</taxon>
    </lineage>
</organism>
<dbReference type="PANTHER" id="PTHR43427">
    <property type="entry name" value="CHLORIDE CHANNEL PROTEIN CLC-E"/>
    <property type="match status" value="1"/>
</dbReference>
<dbReference type="InterPro" id="IPR050368">
    <property type="entry name" value="ClC-type_chloride_channel"/>
</dbReference>
<evidence type="ECO:0000256" key="6">
    <source>
        <dbReference type="ARBA" id="ARBA00023136"/>
    </source>
</evidence>
<evidence type="ECO:0000256" key="5">
    <source>
        <dbReference type="ARBA" id="ARBA00023065"/>
    </source>
</evidence>
<keyword evidence="2" id="KW-0813">Transport</keyword>
<feature type="transmembrane region" description="Helical" evidence="10">
    <location>
        <begin position="299"/>
        <end position="317"/>
    </location>
</feature>
<evidence type="ECO:0000256" key="9">
    <source>
        <dbReference type="ARBA" id="ARBA00023303"/>
    </source>
</evidence>
<keyword evidence="8" id="KW-0868">Chloride</keyword>
<dbReference type="PRINTS" id="PR00762">
    <property type="entry name" value="CLCHANNEL"/>
</dbReference>
<dbReference type="InterPro" id="IPR014743">
    <property type="entry name" value="Cl-channel_core"/>
</dbReference>
<evidence type="ECO:0000256" key="1">
    <source>
        <dbReference type="ARBA" id="ARBA00004141"/>
    </source>
</evidence>
<keyword evidence="3 10" id="KW-0812">Transmembrane</keyword>
<feature type="transmembrane region" description="Helical" evidence="10">
    <location>
        <begin position="259"/>
        <end position="279"/>
    </location>
</feature>
<feature type="transmembrane region" description="Helical" evidence="10">
    <location>
        <begin position="154"/>
        <end position="179"/>
    </location>
</feature>
<sequence>MKARLQRLPYEWRLLFATLALGVGTGLVGIACHYLLEGVQMLAFGQERSDLLQQFQEAGGLRRFLVLCVTGTLAAGFWYILQERYKILSIRRQIDLVGDRDPAPLAHLLHATMQVAIVGAGASVGKEGAPREVGALLAGRLGKVLSLTIKERRVLIACGAGAGLAAVYQVPFASSLFVFETLGLAYHWKNILLVLSSSYLATWIAQPIVGHGAIYHMSPVHWSASSFIQAVIVALLLTPLALAFRFLANRASRKRRKDWTILLALPLAFVVFAGIVIFYPIFMGNGQVLAQTLLSGQPLSSLALTLAVKGFLTYLLLRNGAYGGTLTPSFALGIGSGYLASLLLTVVGIHLDPALGMLLGATVFLGTTLQAPLTAIALSLGFTGQSWALILPLALAASMSYVIQNRWENKR</sequence>
<protein>
    <submittedName>
        <fullName evidence="11">Chloride transporter, ClC family</fullName>
    </submittedName>
</protein>
<feature type="transmembrane region" description="Helical" evidence="10">
    <location>
        <begin position="387"/>
        <end position="404"/>
    </location>
</feature>
<comment type="caution">
    <text evidence="11">The sequence shown here is derived from an EMBL/GenBank/DDBJ whole genome shotgun (WGS) entry which is preliminary data.</text>
</comment>
<evidence type="ECO:0000256" key="2">
    <source>
        <dbReference type="ARBA" id="ARBA00022448"/>
    </source>
</evidence>
<evidence type="ECO:0000313" key="11">
    <source>
        <dbReference type="EMBL" id="EGV02138.1"/>
    </source>
</evidence>
<evidence type="ECO:0000256" key="10">
    <source>
        <dbReference type="SAM" id="Phobius"/>
    </source>
</evidence>
<dbReference type="Gene3D" id="1.10.3080.10">
    <property type="entry name" value="Clc chloride channel"/>
    <property type="match status" value="1"/>
</dbReference>